<evidence type="ECO:0000313" key="2">
    <source>
        <dbReference type="EMBL" id="OGG72030.1"/>
    </source>
</evidence>
<reference evidence="2 3" key="1">
    <citation type="journal article" date="2016" name="Nat. Commun.">
        <title>Thousands of microbial genomes shed light on interconnected biogeochemical processes in an aquifer system.</title>
        <authorList>
            <person name="Anantharaman K."/>
            <person name="Brown C.T."/>
            <person name="Hug L.A."/>
            <person name="Sharon I."/>
            <person name="Castelle C.J."/>
            <person name="Probst A.J."/>
            <person name="Thomas B.C."/>
            <person name="Singh A."/>
            <person name="Wilkins M.J."/>
            <person name="Karaoz U."/>
            <person name="Brodie E.L."/>
            <person name="Williams K.H."/>
            <person name="Hubbard S.S."/>
            <person name="Banfield J.F."/>
        </authorList>
    </citation>
    <scope>NUCLEOTIDE SEQUENCE [LARGE SCALE GENOMIC DNA]</scope>
</reference>
<feature type="transmembrane region" description="Helical" evidence="1">
    <location>
        <begin position="184"/>
        <end position="207"/>
    </location>
</feature>
<keyword evidence="1" id="KW-0812">Transmembrane</keyword>
<comment type="caution">
    <text evidence="2">The sequence shown here is derived from an EMBL/GenBank/DDBJ whole genome shotgun (WGS) entry which is preliminary data.</text>
</comment>
<sequence>MISLLRLCGSAYVAFFDFSVGAFAVFVLSRLFKVDPSVGKYLLGGILGLVPDFDVLYMYVRRGRVYDNHHELLTHRPLIMIPLLFLLAGFLGGLFWASVAATCLLLHYIHDSHGWGGGLGWLWPFSSRYYSFKGSIEKEKSRIERNRGKHNEWLAATWLTPTPQSVTEVCIGALLLGISLDDLFSWRIAVGLPFLSIVGAVGMWFCYSTVRPSPTTTR</sequence>
<feature type="transmembrane region" description="Helical" evidence="1">
    <location>
        <begin position="81"/>
        <end position="109"/>
    </location>
</feature>
<dbReference type="InterPro" id="IPR007404">
    <property type="entry name" value="YdjM-like"/>
</dbReference>
<feature type="transmembrane region" description="Helical" evidence="1">
    <location>
        <begin position="12"/>
        <end position="32"/>
    </location>
</feature>
<evidence type="ECO:0000313" key="3">
    <source>
        <dbReference type="Proteomes" id="UP000179115"/>
    </source>
</evidence>
<gene>
    <name evidence="2" type="ORF">A3A35_01025</name>
</gene>
<evidence type="ECO:0008006" key="4">
    <source>
        <dbReference type="Google" id="ProtNLM"/>
    </source>
</evidence>
<accession>A0A1F6EEG7</accession>
<dbReference type="Pfam" id="PF04307">
    <property type="entry name" value="YdjM"/>
    <property type="match status" value="1"/>
</dbReference>
<name>A0A1F6EEG7_9BACT</name>
<dbReference type="AlphaFoldDB" id="A0A1F6EEG7"/>
<keyword evidence="1" id="KW-0472">Membrane</keyword>
<proteinExistence type="predicted"/>
<dbReference type="Proteomes" id="UP000179115">
    <property type="component" value="Unassembled WGS sequence"/>
</dbReference>
<organism evidence="2 3">
    <name type="scientific">Candidatus Kaiserbacteria bacterium RIFCSPLOWO2_01_FULL_51_21</name>
    <dbReference type="NCBI Taxonomy" id="1798508"/>
    <lineage>
        <taxon>Bacteria</taxon>
        <taxon>Candidatus Kaiseribacteriota</taxon>
    </lineage>
</organism>
<evidence type="ECO:0000256" key="1">
    <source>
        <dbReference type="SAM" id="Phobius"/>
    </source>
</evidence>
<dbReference type="EMBL" id="MFLV01000003">
    <property type="protein sequence ID" value="OGG72030.1"/>
    <property type="molecule type" value="Genomic_DNA"/>
</dbReference>
<protein>
    <recommendedName>
        <fullName evidence="4">Metal-dependent hydrolase</fullName>
    </recommendedName>
</protein>
<feature type="transmembrane region" description="Helical" evidence="1">
    <location>
        <begin position="38"/>
        <end position="60"/>
    </location>
</feature>
<keyword evidence="1" id="KW-1133">Transmembrane helix</keyword>